<sequence>MTSCHKQGVVDETFENAFSKLLLEVESTIFDKTQSMSMSSLFKTFLSYLPEGVTHKYSIGRLRRQLELKYDKKIRIEKGKTGQGQSNLVISSSVSTYDAFRDRSLSTLGDMTCDTQVTLTVEQVLHRAANILKKEIAEIAIDPKSYADPSQVSIESSLQLVPISLRKFITWLIDEKSSSKVSETFTMGSKMRQCLAISECIVSLCKDALTPFHLAMALHVHHEFGSKQLVDLLYSHGFSASYTEVRRFLTSVSDAEISRRSADDYVPAGIIPIQKGGLIIQEGTDDVDINAETVDGKNTFHTMARVIFQERVVNSSLNNSLGTGGIARGTDRTLKQDQSSCTILQCLPFQKPQSKPQPPKYVDPIDSIMMCSSALQSVTDRAWVLLRAACRGILPDAITGPGMVSQTIPFWTGFNVSLSKRKDIYHAAIYEPVIDAKPSDLSTVFTAMKHCTSVSARAGQTFSIQTFDLQLYAVAQQVKWSHPNIFRSHVLRLGGFHVLSSFIAGIGKLWADGGLRDLLTDSGVYAGNTVEHMLHGKEFNRSTRALTLVYDALVTVQIQSCLSWCIENDRLTAIPAEVFESVKNLQQLYETDVHQEETFKEFEKSFSDFFDPVLQELFNFPSISILGYAVTGNTNHTLFYESRKRGKLASPSQGGV</sequence>
<name>A0AA89C416_PINIB</name>
<dbReference type="PANTHER" id="PTHR46704">
    <property type="entry name" value="CXC DOMAIN-CONTAINING PROTEIN-RELATED"/>
    <property type="match status" value="1"/>
</dbReference>
<accession>A0AA89C416</accession>
<keyword evidence="2" id="KW-1185">Reference proteome</keyword>
<dbReference type="AlphaFoldDB" id="A0AA89C416"/>
<reference evidence="1" key="1">
    <citation type="submission" date="2019-08" db="EMBL/GenBank/DDBJ databases">
        <title>The improved chromosome-level genome for the pearl oyster Pinctada fucata martensii using PacBio sequencing and Hi-C.</title>
        <authorList>
            <person name="Zheng Z."/>
        </authorList>
    </citation>
    <scope>NUCLEOTIDE SEQUENCE</scope>
    <source>
        <strain evidence="1">ZZ-2019</strain>
        <tissue evidence="1">Adductor muscle</tissue>
    </source>
</reference>
<dbReference type="EMBL" id="VSWD01000001">
    <property type="protein sequence ID" value="KAK3108189.1"/>
    <property type="molecule type" value="Genomic_DNA"/>
</dbReference>
<evidence type="ECO:0000313" key="2">
    <source>
        <dbReference type="Proteomes" id="UP001186944"/>
    </source>
</evidence>
<gene>
    <name evidence="1" type="ORF">FSP39_002876</name>
</gene>
<dbReference type="Proteomes" id="UP001186944">
    <property type="component" value="Unassembled WGS sequence"/>
</dbReference>
<dbReference type="PANTHER" id="PTHR46704:SF1">
    <property type="entry name" value="TELOMERE LENGTH REGULATION PROTEIN TEL2 HOMOLOG"/>
    <property type="match status" value="1"/>
</dbReference>
<organism evidence="1 2">
    <name type="scientific">Pinctada imbricata</name>
    <name type="common">Atlantic pearl-oyster</name>
    <name type="synonym">Pinctada martensii</name>
    <dbReference type="NCBI Taxonomy" id="66713"/>
    <lineage>
        <taxon>Eukaryota</taxon>
        <taxon>Metazoa</taxon>
        <taxon>Spiralia</taxon>
        <taxon>Lophotrochozoa</taxon>
        <taxon>Mollusca</taxon>
        <taxon>Bivalvia</taxon>
        <taxon>Autobranchia</taxon>
        <taxon>Pteriomorphia</taxon>
        <taxon>Pterioida</taxon>
        <taxon>Pterioidea</taxon>
        <taxon>Pteriidae</taxon>
        <taxon>Pinctada</taxon>
    </lineage>
</organism>
<comment type="caution">
    <text evidence="1">The sequence shown here is derived from an EMBL/GenBank/DDBJ whole genome shotgun (WGS) entry which is preliminary data.</text>
</comment>
<protein>
    <submittedName>
        <fullName evidence="1">Uncharacterized protein</fullName>
    </submittedName>
</protein>
<evidence type="ECO:0000313" key="1">
    <source>
        <dbReference type="EMBL" id="KAK3108189.1"/>
    </source>
</evidence>
<proteinExistence type="predicted"/>